<dbReference type="EC" id="3.4.21.89" evidence="4 7"/>
<keyword evidence="10" id="KW-1185">Reference proteome</keyword>
<dbReference type="InterPro" id="IPR000223">
    <property type="entry name" value="Pept_S26A_signal_pept_1"/>
</dbReference>
<dbReference type="KEGG" id="twh:TWT_456"/>
<feature type="domain" description="Peptidase S26" evidence="8">
    <location>
        <begin position="20"/>
        <end position="207"/>
    </location>
</feature>
<dbReference type="PRINTS" id="PR00727">
    <property type="entry name" value="LEADERPTASE"/>
</dbReference>
<dbReference type="NCBIfam" id="TIGR02227">
    <property type="entry name" value="sigpep_I_bact"/>
    <property type="match status" value="1"/>
</dbReference>
<name>Q83G67_TROWT</name>
<dbReference type="STRING" id="203267.TWT_456"/>
<comment type="similarity">
    <text evidence="3 7">Belongs to the peptidase S26 family.</text>
</comment>
<keyword evidence="7" id="KW-0472">Membrane</keyword>
<dbReference type="InterPro" id="IPR019533">
    <property type="entry name" value="Peptidase_S26"/>
</dbReference>
<dbReference type="PANTHER" id="PTHR43390">
    <property type="entry name" value="SIGNAL PEPTIDASE I"/>
    <property type="match status" value="1"/>
</dbReference>
<proteinExistence type="inferred from homology"/>
<comment type="subcellular location">
    <subcellularLocation>
        <location evidence="2">Cell membrane</location>
        <topology evidence="2">Single-pass type II membrane protein</topology>
    </subcellularLocation>
    <subcellularLocation>
        <location evidence="7">Membrane</location>
        <topology evidence="7">Single-pass type II membrane protein</topology>
    </subcellularLocation>
</comment>
<organism evidence="9 10">
    <name type="scientific">Tropheryma whipplei (strain Twist)</name>
    <name type="common">Whipple's bacillus</name>
    <dbReference type="NCBI Taxonomy" id="203267"/>
    <lineage>
        <taxon>Bacteria</taxon>
        <taxon>Bacillati</taxon>
        <taxon>Actinomycetota</taxon>
        <taxon>Actinomycetes</taxon>
        <taxon>Micrococcales</taxon>
        <taxon>Tropherymataceae</taxon>
        <taxon>Tropheryma</taxon>
    </lineage>
</organism>
<dbReference type="Gene3D" id="2.10.109.10">
    <property type="entry name" value="Umud Fragment, subunit A"/>
    <property type="match status" value="1"/>
</dbReference>
<dbReference type="InterPro" id="IPR036286">
    <property type="entry name" value="LexA/Signal_pep-like_sf"/>
</dbReference>
<dbReference type="eggNOG" id="COG0681">
    <property type="taxonomic scope" value="Bacteria"/>
</dbReference>
<evidence type="ECO:0000313" key="10">
    <source>
        <dbReference type="Proteomes" id="UP000002200"/>
    </source>
</evidence>
<feature type="transmembrane region" description="Helical" evidence="7">
    <location>
        <begin position="20"/>
        <end position="43"/>
    </location>
</feature>
<evidence type="ECO:0000256" key="3">
    <source>
        <dbReference type="ARBA" id="ARBA00009370"/>
    </source>
</evidence>
<keyword evidence="7" id="KW-0812">Transmembrane</keyword>
<dbReference type="HOGENOM" id="CLU_028723_0_1_11"/>
<dbReference type="GO" id="GO:0009003">
    <property type="term" value="F:signal peptidase activity"/>
    <property type="evidence" value="ECO:0007669"/>
    <property type="project" value="UniProtKB-EC"/>
</dbReference>
<keyword evidence="7" id="KW-1133">Transmembrane helix</keyword>
<feature type="active site" evidence="6">
    <location>
        <position position="115"/>
    </location>
</feature>
<evidence type="ECO:0000313" key="9">
    <source>
        <dbReference type="EMBL" id="AAO44553.1"/>
    </source>
</evidence>
<dbReference type="InterPro" id="IPR019758">
    <property type="entry name" value="Pept_S26A_signal_pept_1_CS"/>
</dbReference>
<dbReference type="AlphaFoldDB" id="Q83G67"/>
<accession>Q83G67</accession>
<dbReference type="GeneID" id="67388085"/>
<dbReference type="CDD" id="cd06530">
    <property type="entry name" value="S26_SPase_I"/>
    <property type="match status" value="1"/>
</dbReference>
<dbReference type="EMBL" id="AE014184">
    <property type="protein sequence ID" value="AAO44553.1"/>
    <property type="molecule type" value="Genomic_DNA"/>
</dbReference>
<protein>
    <recommendedName>
        <fullName evidence="4 7">Signal peptidase I</fullName>
        <ecNumber evidence="4 7">3.4.21.89</ecNumber>
    </recommendedName>
</protein>
<evidence type="ECO:0000256" key="2">
    <source>
        <dbReference type="ARBA" id="ARBA00004401"/>
    </source>
</evidence>
<evidence type="ECO:0000256" key="5">
    <source>
        <dbReference type="ARBA" id="ARBA00022801"/>
    </source>
</evidence>
<dbReference type="RefSeq" id="WP_011096263.1">
    <property type="nucleotide sequence ID" value="NC_004572.3"/>
</dbReference>
<dbReference type="GO" id="GO:0006465">
    <property type="term" value="P:signal peptide processing"/>
    <property type="evidence" value="ECO:0007669"/>
    <property type="project" value="InterPro"/>
</dbReference>
<evidence type="ECO:0000256" key="7">
    <source>
        <dbReference type="RuleBase" id="RU362042"/>
    </source>
</evidence>
<dbReference type="MEROPS" id="S26.025"/>
<keyword evidence="7" id="KW-0645">Protease</keyword>
<dbReference type="Proteomes" id="UP000002200">
    <property type="component" value="Chromosome"/>
</dbReference>
<gene>
    <name evidence="9" type="primary">lepB</name>
    <name evidence="9" type="ordered locus">TWT_456</name>
</gene>
<comment type="catalytic activity">
    <reaction evidence="1 7">
        <text>Cleavage of hydrophobic, N-terminal signal or leader sequences from secreted and periplasmic proteins.</text>
        <dbReference type="EC" id="3.4.21.89"/>
    </reaction>
</comment>
<evidence type="ECO:0000256" key="4">
    <source>
        <dbReference type="ARBA" id="ARBA00013208"/>
    </source>
</evidence>
<evidence type="ECO:0000256" key="6">
    <source>
        <dbReference type="PIRSR" id="PIRSR600223-1"/>
    </source>
</evidence>
<keyword evidence="5 7" id="KW-0378">Hydrolase</keyword>
<dbReference type="PANTHER" id="PTHR43390:SF1">
    <property type="entry name" value="CHLOROPLAST PROCESSING PEPTIDASE"/>
    <property type="match status" value="1"/>
</dbReference>
<feature type="active site" evidence="6">
    <location>
        <position position="47"/>
    </location>
</feature>
<dbReference type="PROSITE" id="PS00761">
    <property type="entry name" value="SPASE_I_3"/>
    <property type="match status" value="1"/>
</dbReference>
<reference evidence="9 10" key="1">
    <citation type="journal article" date="2003" name="Genome Res.">
        <title>Tropheryma whipplei twist: a human pathogenic Actinobacteria with a reduced genome.</title>
        <authorList>
            <person name="Raoult D."/>
            <person name="Ogata H."/>
            <person name="Audic S."/>
            <person name="Robert C."/>
            <person name="Suhre K."/>
            <person name="Drancourt M."/>
            <person name="Claverie J.-M."/>
        </authorList>
    </citation>
    <scope>NUCLEOTIDE SEQUENCE [LARGE SCALE GENOMIC DNA]</scope>
    <source>
        <strain evidence="9 10">Twist</strain>
    </source>
</reference>
<dbReference type="Pfam" id="PF10502">
    <property type="entry name" value="Peptidase_S26"/>
    <property type="match status" value="1"/>
</dbReference>
<evidence type="ECO:0000259" key="8">
    <source>
        <dbReference type="Pfam" id="PF10502"/>
    </source>
</evidence>
<evidence type="ECO:0000256" key="1">
    <source>
        <dbReference type="ARBA" id="ARBA00000677"/>
    </source>
</evidence>
<dbReference type="GO" id="GO:0004252">
    <property type="term" value="F:serine-type endopeptidase activity"/>
    <property type="evidence" value="ECO:0007669"/>
    <property type="project" value="InterPro"/>
</dbReference>
<dbReference type="GO" id="GO:0005886">
    <property type="term" value="C:plasma membrane"/>
    <property type="evidence" value="ECO:0007669"/>
    <property type="project" value="UniProtKB-SubCell"/>
</dbReference>
<sequence>MNVVLHSSLRSLWEKFRGTLFTLLVVVTIVVIVRTFLFGVYYIPSGSMLNTLQLGDRIFVSRLHPTLFPLKRGDVVVFRDKNHWIPDDDTSSRSGLLDLILGFIEGREPHKLLIKRVIGLPGDRVTCCSEAGRIVVNGRELDETPYLYDATPPASSIVFDVVIPEGRLWVMGDNRNNSADSRLHIGLPGGGFVPIADVVGRALLVFWPFGHWKILHNYHDSTFKGVSRVS</sequence>
<dbReference type="OrthoDB" id="9815782at2"/>
<dbReference type="SUPFAM" id="SSF51306">
    <property type="entry name" value="LexA/Signal peptidase"/>
    <property type="match status" value="1"/>
</dbReference>